<evidence type="ECO:0000259" key="3">
    <source>
        <dbReference type="PROSITE" id="PS50089"/>
    </source>
</evidence>
<keyword evidence="5" id="KW-1185">Reference proteome</keyword>
<organism evidence="4 5">
    <name type="scientific">Apostasia shenzhenica</name>
    <dbReference type="NCBI Taxonomy" id="1088818"/>
    <lineage>
        <taxon>Eukaryota</taxon>
        <taxon>Viridiplantae</taxon>
        <taxon>Streptophyta</taxon>
        <taxon>Embryophyta</taxon>
        <taxon>Tracheophyta</taxon>
        <taxon>Spermatophyta</taxon>
        <taxon>Magnoliopsida</taxon>
        <taxon>Liliopsida</taxon>
        <taxon>Asparagales</taxon>
        <taxon>Orchidaceae</taxon>
        <taxon>Apostasioideae</taxon>
        <taxon>Apostasia</taxon>
    </lineage>
</organism>
<dbReference type="AlphaFoldDB" id="A0A2I0A0Y0"/>
<dbReference type="GO" id="GO:0008270">
    <property type="term" value="F:zinc ion binding"/>
    <property type="evidence" value="ECO:0007669"/>
    <property type="project" value="UniProtKB-KW"/>
</dbReference>
<dbReference type="PROSITE" id="PS50089">
    <property type="entry name" value="ZF_RING_2"/>
    <property type="match status" value="1"/>
</dbReference>
<accession>A0A2I0A0Y0</accession>
<dbReference type="InterPro" id="IPR013083">
    <property type="entry name" value="Znf_RING/FYVE/PHD"/>
</dbReference>
<dbReference type="PANTHER" id="PTHR31150:SF6">
    <property type="entry name" value="ZINC ION BINDING PROTEIN"/>
    <property type="match status" value="1"/>
</dbReference>
<dbReference type="EMBL" id="KZ452040">
    <property type="protein sequence ID" value="PKA49203.1"/>
    <property type="molecule type" value="Genomic_DNA"/>
</dbReference>
<name>A0A2I0A0Y0_9ASPA</name>
<feature type="domain" description="RING-type" evidence="3">
    <location>
        <begin position="133"/>
        <end position="185"/>
    </location>
</feature>
<sequence>MGASNSQRNPNHGGGISSQSNARGLVTRSSHDGSCDAAVQATDAFITSATLDSCTTAVKNSQAKPAKTSSSNRATLSKPSSVCRKGGDFCNVQNTVFDDIKHSRWMIAGYIEAAEEGIDDDDDDPVEQVGMSCQICELDLAFTPDSYEPSQSLILPTVVVLSCGHCYHACCIDSISTAEPSCIICFSTIS</sequence>
<feature type="compositionally biased region" description="Polar residues" evidence="2">
    <location>
        <begin position="1"/>
        <end position="10"/>
    </location>
</feature>
<dbReference type="PANTHER" id="PTHR31150">
    <property type="entry name" value="EXPRESSED PROTEIN"/>
    <property type="match status" value="1"/>
</dbReference>
<feature type="region of interest" description="Disordered" evidence="2">
    <location>
        <begin position="58"/>
        <end position="80"/>
    </location>
</feature>
<keyword evidence="1" id="KW-0862">Zinc</keyword>
<keyword evidence="1" id="KW-0863">Zinc-finger</keyword>
<dbReference type="OrthoDB" id="624477at2759"/>
<proteinExistence type="predicted"/>
<protein>
    <recommendedName>
        <fullName evidence="3">RING-type domain-containing protein</fullName>
    </recommendedName>
</protein>
<feature type="region of interest" description="Disordered" evidence="2">
    <location>
        <begin position="1"/>
        <end position="32"/>
    </location>
</feature>
<evidence type="ECO:0000256" key="1">
    <source>
        <dbReference type="PROSITE-ProRule" id="PRU00175"/>
    </source>
</evidence>
<keyword evidence="1" id="KW-0479">Metal-binding</keyword>
<dbReference type="Gene3D" id="3.30.40.10">
    <property type="entry name" value="Zinc/RING finger domain, C3HC4 (zinc finger)"/>
    <property type="match status" value="1"/>
</dbReference>
<dbReference type="Proteomes" id="UP000236161">
    <property type="component" value="Unassembled WGS sequence"/>
</dbReference>
<evidence type="ECO:0000313" key="4">
    <source>
        <dbReference type="EMBL" id="PKA49203.1"/>
    </source>
</evidence>
<dbReference type="InterPro" id="IPR001841">
    <property type="entry name" value="Znf_RING"/>
</dbReference>
<dbReference type="SUPFAM" id="SSF57850">
    <property type="entry name" value="RING/U-box"/>
    <property type="match status" value="1"/>
</dbReference>
<evidence type="ECO:0000256" key="2">
    <source>
        <dbReference type="SAM" id="MobiDB-lite"/>
    </source>
</evidence>
<reference evidence="4 5" key="1">
    <citation type="journal article" date="2017" name="Nature">
        <title>The Apostasia genome and the evolution of orchids.</title>
        <authorList>
            <person name="Zhang G.Q."/>
            <person name="Liu K.W."/>
            <person name="Li Z."/>
            <person name="Lohaus R."/>
            <person name="Hsiao Y.Y."/>
            <person name="Niu S.C."/>
            <person name="Wang J.Y."/>
            <person name="Lin Y.C."/>
            <person name="Xu Q."/>
            <person name="Chen L.J."/>
            <person name="Yoshida K."/>
            <person name="Fujiwara S."/>
            <person name="Wang Z.W."/>
            <person name="Zhang Y.Q."/>
            <person name="Mitsuda N."/>
            <person name="Wang M."/>
            <person name="Liu G.H."/>
            <person name="Pecoraro L."/>
            <person name="Huang H.X."/>
            <person name="Xiao X.J."/>
            <person name="Lin M."/>
            <person name="Wu X.Y."/>
            <person name="Wu W.L."/>
            <person name="Chen Y.Y."/>
            <person name="Chang S.B."/>
            <person name="Sakamoto S."/>
            <person name="Ohme-Takagi M."/>
            <person name="Yagi M."/>
            <person name="Zeng S.J."/>
            <person name="Shen C.Y."/>
            <person name="Yeh C.M."/>
            <person name="Luo Y.B."/>
            <person name="Tsai W.C."/>
            <person name="Van de Peer Y."/>
            <person name="Liu Z.J."/>
        </authorList>
    </citation>
    <scope>NUCLEOTIDE SEQUENCE [LARGE SCALE GENOMIC DNA]</scope>
    <source>
        <strain evidence="5">cv. Shenzhen</strain>
        <tissue evidence="4">Stem</tissue>
    </source>
</reference>
<evidence type="ECO:0000313" key="5">
    <source>
        <dbReference type="Proteomes" id="UP000236161"/>
    </source>
</evidence>
<gene>
    <name evidence="4" type="ORF">AXF42_Ash010888</name>
</gene>